<dbReference type="UniPathway" id="UPA00050">
    <property type="reaction ID" value="UER00461"/>
</dbReference>
<gene>
    <name evidence="22" type="ORF">HSCHL_1597</name>
    <name evidence="21" type="ORF">SA87_11965</name>
</gene>
<evidence type="ECO:0000256" key="10">
    <source>
        <dbReference type="ARBA" id="ARBA00022777"/>
    </source>
</evidence>
<dbReference type="Proteomes" id="UP000243024">
    <property type="component" value="Unassembled WGS sequence"/>
</dbReference>
<name>A0A132N917_HYDSH</name>
<feature type="binding site" evidence="16">
    <location>
        <position position="78"/>
    </location>
    <ligand>
        <name>substrate</name>
    </ligand>
</feature>
<comment type="function">
    <text evidence="1">Catalyzes the phosphorylation of the beta-carboxyl group of aspartic acid with ATP to yield 4-phospho-L-aspartate, which is involved in the branched biosynthetic pathway leading to the biosynthesis of amino acids threonine, isoleucine and methionine.</text>
</comment>
<dbReference type="InterPro" id="IPR036393">
    <property type="entry name" value="AceGlu_kinase-like_sf"/>
</dbReference>
<dbReference type="EMBL" id="PEBV01000012">
    <property type="protein sequence ID" value="PTQ53668.1"/>
    <property type="molecule type" value="Genomic_DNA"/>
</dbReference>
<feature type="binding site" evidence="16">
    <location>
        <position position="46"/>
    </location>
    <ligand>
        <name>substrate</name>
    </ligand>
</feature>
<comment type="pathway">
    <text evidence="2 18">Amino-acid biosynthesis; L-lysine biosynthesis via DAP pathway; (S)-tetrahydrodipicolinate from L-aspartate: step 1/4.</text>
</comment>
<dbReference type="GO" id="GO:0005829">
    <property type="term" value="C:cytosol"/>
    <property type="evidence" value="ECO:0007669"/>
    <property type="project" value="TreeGrafter"/>
</dbReference>
<dbReference type="SUPFAM" id="SSF55021">
    <property type="entry name" value="ACT-like"/>
    <property type="match status" value="2"/>
</dbReference>
<dbReference type="OrthoDB" id="9799110at2"/>
<evidence type="ECO:0000256" key="8">
    <source>
        <dbReference type="ARBA" id="ARBA00022737"/>
    </source>
</evidence>
<dbReference type="CDD" id="cd04913">
    <property type="entry name" value="ACT_AKii-LysC-BS-like_1"/>
    <property type="match status" value="1"/>
</dbReference>
<evidence type="ECO:0000256" key="4">
    <source>
        <dbReference type="ARBA" id="ARBA00005139"/>
    </source>
</evidence>
<comment type="pathway">
    <text evidence="4 18">Amino-acid biosynthesis; L-threonine biosynthesis; L-threonine from L-aspartate: step 1/5.</text>
</comment>
<feature type="region of interest" description="Disordered" evidence="19">
    <location>
        <begin position="243"/>
        <end position="305"/>
    </location>
</feature>
<dbReference type="RefSeq" id="WP_066197877.1">
    <property type="nucleotide sequence ID" value="NZ_CBCSAS010000003.1"/>
</dbReference>
<dbReference type="FunFam" id="3.40.1160.10:FF:000002">
    <property type="entry name" value="Aspartokinase"/>
    <property type="match status" value="1"/>
</dbReference>
<evidence type="ECO:0000256" key="19">
    <source>
        <dbReference type="SAM" id="MobiDB-lite"/>
    </source>
</evidence>
<evidence type="ECO:0000256" key="16">
    <source>
        <dbReference type="PIRSR" id="PIRSR000726-1"/>
    </source>
</evidence>
<keyword evidence="8" id="KW-0677">Repeat</keyword>
<organism evidence="22 24">
    <name type="scientific">Hydrogenibacillus schlegelii</name>
    <name type="common">Bacillus schlegelii</name>
    <dbReference type="NCBI Taxonomy" id="1484"/>
    <lineage>
        <taxon>Bacteria</taxon>
        <taxon>Bacillati</taxon>
        <taxon>Bacillota</taxon>
        <taxon>Bacilli</taxon>
        <taxon>Bacillales</taxon>
        <taxon>Bacillales Family X. Incertae Sedis</taxon>
        <taxon>Hydrogenibacillus</taxon>
    </lineage>
</organism>
<dbReference type="InterPro" id="IPR001048">
    <property type="entry name" value="Asp/Glu/Uridylate_kinase"/>
</dbReference>
<dbReference type="PANTHER" id="PTHR21499:SF68">
    <property type="entry name" value="ASPARTOKINASE 2"/>
    <property type="match status" value="1"/>
</dbReference>
<evidence type="ECO:0000313" key="22">
    <source>
        <dbReference type="EMBL" id="PTQ53668.1"/>
    </source>
</evidence>
<evidence type="ECO:0000259" key="20">
    <source>
        <dbReference type="PROSITE" id="PS51671"/>
    </source>
</evidence>
<dbReference type="CDD" id="cd04246">
    <property type="entry name" value="AAK_AK-DapG-like"/>
    <property type="match status" value="1"/>
</dbReference>
<dbReference type="CDD" id="cd04923">
    <property type="entry name" value="ACT_AK-LysC-DapG-like_2"/>
    <property type="match status" value="1"/>
</dbReference>
<dbReference type="InterPro" id="IPR002912">
    <property type="entry name" value="ACT_dom"/>
</dbReference>
<proteinExistence type="inferred from homology"/>
<dbReference type="NCBIfam" id="NF005155">
    <property type="entry name" value="PRK06635.1-4"/>
    <property type="match status" value="1"/>
</dbReference>
<sequence>MRIVQKYGGSSVKDADRIRAVAGRIAARHREGHELAVVVSAMGRTTDDLIALAEAVVGDRRREPAFAREMDMLLSTGEQVSIALLAMALKALDVPAVSLTGWQAGILTEAVHERARIRAVDAKKLRALLAERTVAIVAGFQGITAGGEITTLGRGGSDTTAVALAVALGADRCEIYTDVPGVYTTDPRIEPRARLLPTVTYDEMLELAHLGAGVLHPRSVELAKRYRMPLFVGSSYTDEGGTLIVETRSTRPEDVRHERSTGAASYAQDRSASTELKARTAAEAPGASDSTGAHPAASGENAGGLEDDRVVSGVALDKAVARLTLVGLSLRPTTLADLFEALAAAGVNVDIIIHTTRNDGTTDVAFSVQEDDVDRARAVLDGLQATLGHAAVEVEADLAKVSIVGAGMATRPGVAATMFRLLAAAGIPVKMVSTSEIKVSAVIPRALGADAVRMLHDGFGLGEENGLGRLAARIAEAAE</sequence>
<keyword evidence="13" id="KW-0457">Lysine biosynthesis</keyword>
<keyword evidence="7 17" id="KW-0808">Transferase</keyword>
<dbReference type="Gene3D" id="3.40.1160.10">
    <property type="entry name" value="Acetylglutamate kinase-like"/>
    <property type="match status" value="1"/>
</dbReference>
<evidence type="ECO:0000256" key="2">
    <source>
        <dbReference type="ARBA" id="ARBA00004766"/>
    </source>
</evidence>
<feature type="binding site" evidence="16">
    <location>
        <begin position="6"/>
        <end position="9"/>
    </location>
    <ligand>
        <name>ATP</name>
        <dbReference type="ChEBI" id="CHEBI:30616"/>
    </ligand>
</feature>
<dbReference type="InterPro" id="IPR018042">
    <property type="entry name" value="Aspartate_kinase_CS"/>
</dbReference>
<dbReference type="GO" id="GO:0009090">
    <property type="term" value="P:homoserine biosynthetic process"/>
    <property type="evidence" value="ECO:0007669"/>
    <property type="project" value="TreeGrafter"/>
</dbReference>
<reference evidence="22 24" key="2">
    <citation type="submission" date="2017-08" db="EMBL/GenBank/DDBJ databases">
        <title>Burning lignite coal seam in the remote Altai Mountains harbors a hydrogen-driven thermophilic microbial community.</title>
        <authorList>
            <person name="Kadnikov V.V."/>
            <person name="Mardanov A.V."/>
            <person name="Ivasenko D."/>
            <person name="Beletsky A.V."/>
            <person name="Karnachuk O.V."/>
            <person name="Ravin N.V."/>
        </authorList>
    </citation>
    <scope>NUCLEOTIDE SEQUENCE [LARGE SCALE GENOMIC DNA]</scope>
    <source>
        <strain evidence="22">AL33</strain>
    </source>
</reference>
<keyword evidence="12" id="KW-0220">Diaminopimelate biosynthesis</keyword>
<dbReference type="Pfam" id="PF22468">
    <property type="entry name" value="ACT_9"/>
    <property type="match status" value="1"/>
</dbReference>
<evidence type="ECO:0000256" key="5">
    <source>
        <dbReference type="ARBA" id="ARBA00010122"/>
    </source>
</evidence>
<dbReference type="GO" id="GO:0009089">
    <property type="term" value="P:lysine biosynthetic process via diaminopimelate"/>
    <property type="evidence" value="ECO:0007669"/>
    <property type="project" value="UniProtKB-UniPathway"/>
</dbReference>
<comment type="pathway">
    <text evidence="3 18">Amino-acid biosynthesis; L-methionine biosynthesis via de novo pathway; L-homoserine from L-aspartate: step 1/3.</text>
</comment>
<evidence type="ECO:0000256" key="1">
    <source>
        <dbReference type="ARBA" id="ARBA00003121"/>
    </source>
</evidence>
<accession>A0A132N917</accession>
<reference evidence="21 23" key="1">
    <citation type="submission" date="2015-09" db="EMBL/GenBank/DDBJ databases">
        <title>Draft genome sequence of Hydrogenibacillus schlegelii DSM 2000.</title>
        <authorList>
            <person name="Hemp J."/>
        </authorList>
    </citation>
    <scope>NUCLEOTIDE SEQUENCE [LARGE SCALE GENOMIC DNA]</scope>
    <source>
        <strain evidence="21 23">MA 48</strain>
    </source>
</reference>
<dbReference type="UniPathway" id="UPA00051">
    <property type="reaction ID" value="UER00462"/>
</dbReference>
<dbReference type="EC" id="2.7.2.4" evidence="17"/>
<dbReference type="PANTHER" id="PTHR21499">
    <property type="entry name" value="ASPARTATE KINASE"/>
    <property type="match status" value="1"/>
</dbReference>
<keyword evidence="10 17" id="KW-0418">Kinase</keyword>
<keyword evidence="23" id="KW-1185">Reference proteome</keyword>
<feature type="domain" description="ACT" evidence="20">
    <location>
        <begin position="323"/>
        <end position="399"/>
    </location>
</feature>
<dbReference type="Proteomes" id="UP000244180">
    <property type="component" value="Unassembled WGS sequence"/>
</dbReference>
<dbReference type="NCBIfam" id="TIGR00657">
    <property type="entry name" value="asp_kinases"/>
    <property type="match status" value="1"/>
</dbReference>
<dbReference type="PIRSF" id="PIRSF000726">
    <property type="entry name" value="Asp_kin"/>
    <property type="match status" value="1"/>
</dbReference>
<dbReference type="SUPFAM" id="SSF53633">
    <property type="entry name" value="Carbamate kinase-like"/>
    <property type="match status" value="1"/>
</dbReference>
<feature type="domain" description="ACT" evidence="20">
    <location>
        <begin position="403"/>
        <end position="479"/>
    </location>
</feature>
<evidence type="ECO:0000256" key="6">
    <source>
        <dbReference type="ARBA" id="ARBA00022605"/>
    </source>
</evidence>
<dbReference type="InterPro" id="IPR045865">
    <property type="entry name" value="ACT-like_dom_sf"/>
</dbReference>
<dbReference type="STRING" id="1484.SA87_11965"/>
<dbReference type="GO" id="GO:0009088">
    <property type="term" value="P:threonine biosynthetic process"/>
    <property type="evidence" value="ECO:0007669"/>
    <property type="project" value="UniProtKB-UniPathway"/>
</dbReference>
<dbReference type="GO" id="GO:0019877">
    <property type="term" value="P:diaminopimelate biosynthetic process"/>
    <property type="evidence" value="ECO:0007669"/>
    <property type="project" value="UniProtKB-KW"/>
</dbReference>
<protein>
    <recommendedName>
        <fullName evidence="17">Aspartokinase</fullName>
        <ecNumber evidence="17">2.7.2.4</ecNumber>
    </recommendedName>
</protein>
<comment type="similarity">
    <text evidence="5 17">Belongs to the aspartokinase family.</text>
</comment>
<evidence type="ECO:0000256" key="13">
    <source>
        <dbReference type="ARBA" id="ARBA00023154"/>
    </source>
</evidence>
<evidence type="ECO:0000313" key="21">
    <source>
        <dbReference type="EMBL" id="OAR05581.1"/>
    </source>
</evidence>
<evidence type="ECO:0000256" key="11">
    <source>
        <dbReference type="ARBA" id="ARBA00022840"/>
    </source>
</evidence>
<keyword evidence="6 18" id="KW-0028">Amino-acid biosynthesis</keyword>
<dbReference type="GO" id="GO:0004072">
    <property type="term" value="F:aspartate kinase activity"/>
    <property type="evidence" value="ECO:0007669"/>
    <property type="project" value="UniProtKB-EC"/>
</dbReference>
<dbReference type="FunFam" id="3.30.2130.10:FF:000001">
    <property type="entry name" value="Bifunctional aspartokinase/homoserine dehydrogenase"/>
    <property type="match status" value="1"/>
</dbReference>
<dbReference type="GO" id="GO:0005524">
    <property type="term" value="F:ATP binding"/>
    <property type="evidence" value="ECO:0007669"/>
    <property type="project" value="UniProtKB-KW"/>
</dbReference>
<dbReference type="Pfam" id="PF00696">
    <property type="entry name" value="AA_kinase"/>
    <property type="match status" value="1"/>
</dbReference>
<comment type="subunit">
    <text evidence="15">Tetramer consisting of 2 isoforms Alpha (catalytic and regulation) and of a homodimer of 2 isoforms Beta (regulation).</text>
</comment>
<dbReference type="UniPathway" id="UPA00034">
    <property type="reaction ID" value="UER00015"/>
</dbReference>
<evidence type="ECO:0000256" key="7">
    <source>
        <dbReference type="ARBA" id="ARBA00022679"/>
    </source>
</evidence>
<dbReference type="InterPro" id="IPR054352">
    <property type="entry name" value="ACT_Aspartokinase"/>
</dbReference>
<feature type="binding site" evidence="16">
    <location>
        <begin position="177"/>
        <end position="178"/>
    </location>
    <ligand>
        <name>ATP</name>
        <dbReference type="ChEBI" id="CHEBI:30616"/>
    </ligand>
</feature>
<dbReference type="PROSITE" id="PS00324">
    <property type="entry name" value="ASPARTOKINASE"/>
    <property type="match status" value="1"/>
</dbReference>
<evidence type="ECO:0000256" key="17">
    <source>
        <dbReference type="RuleBase" id="RU003448"/>
    </source>
</evidence>
<keyword evidence="9 16" id="KW-0547">Nucleotide-binding</keyword>
<dbReference type="PROSITE" id="PS51671">
    <property type="entry name" value="ACT"/>
    <property type="match status" value="2"/>
</dbReference>
<comment type="catalytic activity">
    <reaction evidence="14 17">
        <text>L-aspartate + ATP = 4-phospho-L-aspartate + ADP</text>
        <dbReference type="Rhea" id="RHEA:23776"/>
        <dbReference type="ChEBI" id="CHEBI:29991"/>
        <dbReference type="ChEBI" id="CHEBI:30616"/>
        <dbReference type="ChEBI" id="CHEBI:57535"/>
        <dbReference type="ChEBI" id="CHEBI:456216"/>
        <dbReference type="EC" id="2.7.2.4"/>
    </reaction>
</comment>
<feature type="binding site" evidence="16">
    <location>
        <position position="188"/>
    </location>
    <ligand>
        <name>ATP</name>
        <dbReference type="ChEBI" id="CHEBI:30616"/>
    </ligand>
</feature>
<evidence type="ECO:0000313" key="24">
    <source>
        <dbReference type="Proteomes" id="UP000244180"/>
    </source>
</evidence>
<evidence type="ECO:0000256" key="15">
    <source>
        <dbReference type="ARBA" id="ARBA00063835"/>
    </source>
</evidence>
<dbReference type="InterPro" id="IPR001341">
    <property type="entry name" value="Asp_kinase"/>
</dbReference>
<feature type="binding site" evidence="16">
    <location>
        <position position="183"/>
    </location>
    <ligand>
        <name>ATP</name>
        <dbReference type="ChEBI" id="CHEBI:30616"/>
    </ligand>
</feature>
<dbReference type="Gene3D" id="3.30.2130.10">
    <property type="entry name" value="VC0802-like"/>
    <property type="match status" value="1"/>
</dbReference>
<evidence type="ECO:0000256" key="9">
    <source>
        <dbReference type="ARBA" id="ARBA00022741"/>
    </source>
</evidence>
<dbReference type="InterPro" id="IPR005260">
    <property type="entry name" value="Asp_kin_monofn"/>
</dbReference>
<evidence type="ECO:0000256" key="3">
    <source>
        <dbReference type="ARBA" id="ARBA00004986"/>
    </source>
</evidence>
<feature type="compositionally biased region" description="Basic and acidic residues" evidence="19">
    <location>
        <begin position="248"/>
        <end position="260"/>
    </location>
</feature>
<dbReference type="AlphaFoldDB" id="A0A132N917"/>
<evidence type="ECO:0000256" key="18">
    <source>
        <dbReference type="RuleBase" id="RU004249"/>
    </source>
</evidence>
<dbReference type="EMBL" id="JXBB01000001">
    <property type="protein sequence ID" value="OAR05581.1"/>
    <property type="molecule type" value="Genomic_DNA"/>
</dbReference>
<evidence type="ECO:0000256" key="12">
    <source>
        <dbReference type="ARBA" id="ARBA00022915"/>
    </source>
</evidence>
<evidence type="ECO:0000313" key="23">
    <source>
        <dbReference type="Proteomes" id="UP000243024"/>
    </source>
</evidence>
<evidence type="ECO:0000256" key="14">
    <source>
        <dbReference type="ARBA" id="ARBA00047872"/>
    </source>
</evidence>
<comment type="caution">
    <text evidence="22">The sequence shown here is derived from an EMBL/GenBank/DDBJ whole genome shotgun (WGS) entry which is preliminary data.</text>
</comment>
<keyword evidence="11 16" id="KW-0067">ATP-binding</keyword>